<dbReference type="AlphaFoldDB" id="A0A224XXR0"/>
<protein>
    <submittedName>
        <fullName evidence="2">Putative secreted protein</fullName>
    </submittedName>
</protein>
<feature type="chain" id="PRO_5012940109" evidence="1">
    <location>
        <begin position="26"/>
        <end position="71"/>
    </location>
</feature>
<organism evidence="2">
    <name type="scientific">Panstrongylus lignarius</name>
    <dbReference type="NCBI Taxonomy" id="156445"/>
    <lineage>
        <taxon>Eukaryota</taxon>
        <taxon>Metazoa</taxon>
        <taxon>Ecdysozoa</taxon>
        <taxon>Arthropoda</taxon>
        <taxon>Hexapoda</taxon>
        <taxon>Insecta</taxon>
        <taxon>Pterygota</taxon>
        <taxon>Neoptera</taxon>
        <taxon>Paraneoptera</taxon>
        <taxon>Hemiptera</taxon>
        <taxon>Heteroptera</taxon>
        <taxon>Panheteroptera</taxon>
        <taxon>Cimicomorpha</taxon>
        <taxon>Reduviidae</taxon>
        <taxon>Triatominae</taxon>
        <taxon>Panstrongylus</taxon>
    </lineage>
</organism>
<reference evidence="2" key="1">
    <citation type="journal article" date="2018" name="PLoS Negl. Trop. Dis.">
        <title>An insight into the salivary gland and fat body transcriptome of Panstrongylus lignarius (Hemiptera: Heteroptera), the main vector of Chagas disease in Peru.</title>
        <authorList>
            <person name="Nevoa J.C."/>
            <person name="Mendes M.T."/>
            <person name="da Silva M.V."/>
            <person name="Soares S.C."/>
            <person name="Oliveira C.J.F."/>
            <person name="Ribeiro J.M.C."/>
        </authorList>
    </citation>
    <scope>NUCLEOTIDE SEQUENCE</scope>
</reference>
<feature type="signal peptide" evidence="1">
    <location>
        <begin position="1"/>
        <end position="25"/>
    </location>
</feature>
<evidence type="ECO:0000313" key="2">
    <source>
        <dbReference type="EMBL" id="JAW16104.1"/>
    </source>
</evidence>
<accession>A0A224XXR0</accession>
<sequence length="71" mass="7552">MLASSRSRRNLLISASRFLLSSIWADVAPPASSNLSPSSSSSRAKSARCFSAFPRAWRSASTSSSSSSIRL</sequence>
<proteinExistence type="predicted"/>
<evidence type="ECO:0000256" key="1">
    <source>
        <dbReference type="SAM" id="SignalP"/>
    </source>
</evidence>
<name>A0A224XXR0_9HEMI</name>
<dbReference type="EMBL" id="GFTR01000322">
    <property type="protein sequence ID" value="JAW16104.1"/>
    <property type="molecule type" value="Transcribed_RNA"/>
</dbReference>
<keyword evidence="1" id="KW-0732">Signal</keyword>